<accession>A0A6G4XJX7</accession>
<protein>
    <recommendedName>
        <fullName evidence="5">Lipoprotein</fullName>
    </recommendedName>
</protein>
<gene>
    <name evidence="3" type="ORF">G6045_18930</name>
</gene>
<feature type="chain" id="PRO_5026286511" description="Lipoprotein" evidence="2">
    <location>
        <begin position="29"/>
        <end position="178"/>
    </location>
</feature>
<proteinExistence type="predicted"/>
<dbReference type="EMBL" id="JAAKZW010000074">
    <property type="protein sequence ID" value="NGO77718.1"/>
    <property type="molecule type" value="Genomic_DNA"/>
</dbReference>
<evidence type="ECO:0008006" key="5">
    <source>
        <dbReference type="Google" id="ProtNLM"/>
    </source>
</evidence>
<evidence type="ECO:0000256" key="2">
    <source>
        <dbReference type="SAM" id="SignalP"/>
    </source>
</evidence>
<evidence type="ECO:0000313" key="4">
    <source>
        <dbReference type="Proteomes" id="UP000481109"/>
    </source>
</evidence>
<organism evidence="3 4">
    <name type="scientific">Streptomyces mesophilus</name>
    <dbReference type="NCBI Taxonomy" id="1775132"/>
    <lineage>
        <taxon>Bacteria</taxon>
        <taxon>Bacillati</taxon>
        <taxon>Actinomycetota</taxon>
        <taxon>Actinomycetes</taxon>
        <taxon>Kitasatosporales</taxon>
        <taxon>Streptomycetaceae</taxon>
        <taxon>Streptomyces</taxon>
    </lineage>
</organism>
<keyword evidence="2" id="KW-0732">Signal</keyword>
<name>A0A6G4XJX7_9ACTN</name>
<feature type="signal peptide" evidence="2">
    <location>
        <begin position="1"/>
        <end position="28"/>
    </location>
</feature>
<comment type="caution">
    <text evidence="3">The sequence shown here is derived from an EMBL/GenBank/DDBJ whole genome shotgun (WGS) entry which is preliminary data.</text>
</comment>
<dbReference type="Proteomes" id="UP000481109">
    <property type="component" value="Unassembled WGS sequence"/>
</dbReference>
<evidence type="ECO:0000313" key="3">
    <source>
        <dbReference type="EMBL" id="NGO77718.1"/>
    </source>
</evidence>
<sequence>MGALRRLRDRRVLAATGAVAAVALGVAACSPLDGQLSTVGVSITTDQKGTDALEKKGIDVQWLSCTSSFGEGGGTPDSAKSPSVRSVATVDCEGRTKDGREITLTGKVTEERSGACVRGDLTAKVAGKTVLQADVLGNCADAKPTSRPPGNGNGPQPTVTVTTTVTVYPPTCDCRPGK</sequence>
<dbReference type="PROSITE" id="PS51257">
    <property type="entry name" value="PROKAR_LIPOPROTEIN"/>
    <property type="match status" value="1"/>
</dbReference>
<keyword evidence="4" id="KW-1185">Reference proteome</keyword>
<evidence type="ECO:0000256" key="1">
    <source>
        <dbReference type="SAM" id="MobiDB-lite"/>
    </source>
</evidence>
<feature type="region of interest" description="Disordered" evidence="1">
    <location>
        <begin position="140"/>
        <end position="161"/>
    </location>
</feature>
<reference evidence="3 4" key="1">
    <citation type="submission" date="2020-02" db="EMBL/GenBank/DDBJ databases">
        <title>Whole-genome analyses of novel actinobacteria.</title>
        <authorList>
            <person name="Sahin N."/>
            <person name="Tokatli A."/>
        </authorList>
    </citation>
    <scope>NUCLEOTIDE SEQUENCE [LARGE SCALE GENOMIC DNA]</scope>
    <source>
        <strain evidence="3 4">YC504</strain>
    </source>
</reference>
<dbReference type="AlphaFoldDB" id="A0A6G4XJX7"/>